<keyword evidence="4 10" id="KW-0378">Hydrolase</keyword>
<dbReference type="Proteomes" id="UP000035880">
    <property type="component" value="Chromosome 3L"/>
</dbReference>
<organism evidence="10">
    <name type="scientific">Drosophila simulans</name>
    <name type="common">Fruit fly</name>
    <dbReference type="NCBI Taxonomy" id="7240"/>
    <lineage>
        <taxon>Eukaryota</taxon>
        <taxon>Metazoa</taxon>
        <taxon>Ecdysozoa</taxon>
        <taxon>Arthropoda</taxon>
        <taxon>Hexapoda</taxon>
        <taxon>Insecta</taxon>
        <taxon>Pterygota</taxon>
        <taxon>Neoptera</taxon>
        <taxon>Endopterygota</taxon>
        <taxon>Diptera</taxon>
        <taxon>Brachycera</taxon>
        <taxon>Muscomorpha</taxon>
        <taxon>Ephydroidea</taxon>
        <taxon>Drosophilidae</taxon>
        <taxon>Drosophila</taxon>
        <taxon>Sophophora</taxon>
    </lineage>
</organism>
<reference evidence="10" key="1">
    <citation type="journal article" date="2013" name="Genome Res.">
        <title>A second-generation assembly of the Drosophila simulans genome provides new insights into patterns of lineage-specific divergence.</title>
        <authorList>
            <person name="Hu T.T."/>
            <person name="Eisen M.B."/>
            <person name="Thornton K.R."/>
            <person name="Andolfatto P."/>
        </authorList>
    </citation>
    <scope>NUCLEOTIDE SEQUENCE [LARGE SCALE GENOMIC DNA]</scope>
    <source>
        <strain evidence="10">W501</strain>
    </source>
</reference>
<evidence type="ECO:0000256" key="4">
    <source>
        <dbReference type="ARBA" id="ARBA00022801"/>
    </source>
</evidence>
<keyword evidence="7" id="KW-1133">Transmembrane helix</keyword>
<keyword evidence="7" id="KW-0812">Transmembrane</keyword>
<reference evidence="10" key="2">
    <citation type="submission" date="2014-06" db="EMBL/GenBank/DDBJ databases">
        <authorList>
            <person name="Hu T."/>
            <person name="Eisen M.B."/>
            <person name="Thornton K.R."/>
            <person name="Andolfatto P."/>
        </authorList>
    </citation>
    <scope>NUCLEOTIDE SEQUENCE</scope>
    <source>
        <strain evidence="10">W501</strain>
    </source>
</reference>
<dbReference type="InterPro" id="IPR001915">
    <property type="entry name" value="Peptidase_M48"/>
</dbReference>
<dbReference type="GO" id="GO:0046872">
    <property type="term" value="F:metal ion binding"/>
    <property type="evidence" value="ECO:0007669"/>
    <property type="project" value="UniProtKB-KW"/>
</dbReference>
<feature type="transmembrane region" description="Helical" evidence="7">
    <location>
        <begin position="38"/>
        <end position="58"/>
    </location>
</feature>
<dbReference type="KEGG" id="dsi:Dsimw501_GD14300"/>
<protein>
    <submittedName>
        <fullName evidence="10">Uncharacterized protein</fullName>
        <ecNumber evidence="10">3.4.24.-</ecNumber>
    </submittedName>
</protein>
<evidence type="ECO:0000256" key="3">
    <source>
        <dbReference type="ARBA" id="ARBA00022723"/>
    </source>
</evidence>
<keyword evidence="3" id="KW-0479">Metal-binding</keyword>
<dbReference type="OrthoDB" id="7882191at2759"/>
<dbReference type="Pfam" id="PF01435">
    <property type="entry name" value="Peptidase_M48"/>
    <property type="match status" value="1"/>
</dbReference>
<feature type="transmembrane region" description="Helical" evidence="7">
    <location>
        <begin position="367"/>
        <end position="388"/>
    </location>
</feature>
<feature type="domain" description="Peptidase M48" evidence="8">
    <location>
        <begin position="258"/>
        <end position="467"/>
    </location>
</feature>
<dbReference type="Pfam" id="PF16491">
    <property type="entry name" value="Peptidase_M48_N"/>
    <property type="match status" value="1"/>
</dbReference>
<evidence type="ECO:0000256" key="7">
    <source>
        <dbReference type="SAM" id="Phobius"/>
    </source>
</evidence>
<feature type="transmembrane region" description="Helical" evidence="7">
    <location>
        <begin position="341"/>
        <end position="361"/>
    </location>
</feature>
<keyword evidence="7" id="KW-0472">Membrane</keyword>
<feature type="transmembrane region" description="Helical" evidence="7">
    <location>
        <begin position="179"/>
        <end position="207"/>
    </location>
</feature>
<name>A0A0J9RT69_DROSI</name>
<dbReference type="InterPro" id="IPR032456">
    <property type="entry name" value="Peptidase_M48_N"/>
</dbReference>
<evidence type="ECO:0000256" key="6">
    <source>
        <dbReference type="ARBA" id="ARBA00023049"/>
    </source>
</evidence>
<dbReference type="Bgee" id="FBgn0185985">
    <property type="expression patterns" value="Expressed in male reproductive system and 2 other cell types or tissues"/>
</dbReference>
<keyword evidence="5" id="KW-0862">Zinc</keyword>
<feature type="transmembrane region" description="Helical" evidence="7">
    <location>
        <begin position="213"/>
        <end position="239"/>
    </location>
</feature>
<comment type="cofactor">
    <cofactor evidence="1">
        <name>Zn(2+)</name>
        <dbReference type="ChEBI" id="CHEBI:29105"/>
    </cofactor>
</comment>
<dbReference type="GO" id="GO:0006508">
    <property type="term" value="P:proteolysis"/>
    <property type="evidence" value="ECO:0007669"/>
    <property type="project" value="UniProtKB-KW"/>
</dbReference>
<evidence type="ECO:0000313" key="10">
    <source>
        <dbReference type="EMBL" id="KMY98971.1"/>
    </source>
</evidence>
<feature type="transmembrane region" description="Helical" evidence="7">
    <location>
        <begin position="100"/>
        <end position="123"/>
    </location>
</feature>
<evidence type="ECO:0000256" key="1">
    <source>
        <dbReference type="ARBA" id="ARBA00001947"/>
    </source>
</evidence>
<reference evidence="10" key="3">
    <citation type="submission" date="2015-04" db="EMBL/GenBank/DDBJ databases">
        <authorList>
            <consortium name="FlyBase"/>
        </authorList>
    </citation>
    <scope>NUCLEOTIDE SEQUENCE</scope>
    <source>
        <strain evidence="10">W501</strain>
    </source>
</reference>
<evidence type="ECO:0000256" key="2">
    <source>
        <dbReference type="ARBA" id="ARBA00022670"/>
    </source>
</evidence>
<feature type="domain" description="CAAX prenyl protease 1 N-terminal" evidence="9">
    <location>
        <begin position="62"/>
        <end position="244"/>
    </location>
</feature>
<evidence type="ECO:0000256" key="5">
    <source>
        <dbReference type="ARBA" id="ARBA00022833"/>
    </source>
</evidence>
<dbReference type="GO" id="GO:0004222">
    <property type="term" value="F:metalloendopeptidase activity"/>
    <property type="evidence" value="ECO:0007669"/>
    <property type="project" value="InterPro"/>
</dbReference>
<keyword evidence="2" id="KW-0645">Protease</keyword>
<accession>A0A0J9RT69</accession>
<feature type="transmembrane region" description="Helical" evidence="7">
    <location>
        <begin position="129"/>
        <end position="152"/>
    </location>
</feature>
<dbReference type="PANTHER" id="PTHR10120">
    <property type="entry name" value="CAAX PRENYL PROTEASE 1"/>
    <property type="match status" value="1"/>
</dbReference>
<evidence type="ECO:0000259" key="9">
    <source>
        <dbReference type="Pfam" id="PF16491"/>
    </source>
</evidence>
<dbReference type="EC" id="3.4.24.-" evidence="10"/>
<sequence>MNSFALYQDPLRGEVLKISGNQIGMSVVPRKVSFSDPILLRHILCLVIVVHNSFHLILCCRQLKLCKRTSVPPKQMEGIFSQEAFQASKDKQLHASSLEIFNIAIDTLYSCLDLYLCTLAFLWKLTVGWYRYAGSTWLNVTFMTVFSTYLVVRKLPSLFYEKLVLDPRYNVDPEKTPPLLGLICALVFVVVFLQVAVIPLTAIFMAIHMLSEWYFTLFVWLGLVGLSVLVLAFVGLFGVPCLGKSRKMKSTDMDNSLKAVLDDFKFPGRVYMVHTFHVGRPTAWVMGCCCCLRLDIHDNLMWNRGFSSDDFDWGQMGAGLNDEQLAAFVAHQLAHWKLWHVAKGLALIYFYLLIYLLLFGICNRWITLYAAAGFTTFYPSSVGFWLVYKYLMPIYHDISTWIVFFCIRHFEYAADAYVNRRGYGPPMRAALLKLFSDDYEFPYVDHCYLIWHRLRPSILQRIDNLQRLNMISGVSTA</sequence>
<proteinExistence type="predicted"/>
<dbReference type="EMBL" id="CM002912">
    <property type="protein sequence ID" value="KMY98971.1"/>
    <property type="molecule type" value="Genomic_DNA"/>
</dbReference>
<gene>
    <name evidence="10" type="primary">Dsim\GD14300</name>
    <name evidence="10" type="ORF">Dsimw501_GD14300</name>
</gene>
<dbReference type="AlphaFoldDB" id="A0A0J9RT69"/>
<evidence type="ECO:0000259" key="8">
    <source>
        <dbReference type="Pfam" id="PF01435"/>
    </source>
</evidence>
<keyword evidence="6" id="KW-0482">Metalloprotease</keyword>